<feature type="compositionally biased region" description="Basic and acidic residues" evidence="3">
    <location>
        <begin position="383"/>
        <end position="392"/>
    </location>
</feature>
<dbReference type="OrthoDB" id="206700at2759"/>
<gene>
    <name evidence="6" type="ORF">PIIN_06520</name>
</gene>
<keyword evidence="4" id="KW-0472">Membrane</keyword>
<keyword evidence="1" id="KW-0343">GTPase activation</keyword>
<dbReference type="Gene3D" id="1.10.8.1310">
    <property type="match status" value="1"/>
</dbReference>
<dbReference type="GO" id="GO:0005789">
    <property type="term" value="C:endoplasmic reticulum membrane"/>
    <property type="evidence" value="ECO:0007669"/>
    <property type="project" value="TreeGrafter"/>
</dbReference>
<dbReference type="GO" id="GO:0006888">
    <property type="term" value="P:endoplasmic reticulum to Golgi vesicle-mediated transport"/>
    <property type="evidence" value="ECO:0007669"/>
    <property type="project" value="TreeGrafter"/>
</dbReference>
<dbReference type="eggNOG" id="KOG2595">
    <property type="taxonomic scope" value="Eukaryota"/>
</dbReference>
<dbReference type="InterPro" id="IPR045913">
    <property type="entry name" value="TBC20/Gyp8-like"/>
</dbReference>
<keyword evidence="4" id="KW-1133">Transmembrane helix</keyword>
<dbReference type="InParanoid" id="G4TMP0"/>
<organism evidence="6 7">
    <name type="scientific">Serendipita indica (strain DSM 11827)</name>
    <name type="common">Root endophyte fungus</name>
    <name type="synonym">Piriformospora indica</name>
    <dbReference type="NCBI Taxonomy" id="1109443"/>
    <lineage>
        <taxon>Eukaryota</taxon>
        <taxon>Fungi</taxon>
        <taxon>Dikarya</taxon>
        <taxon>Basidiomycota</taxon>
        <taxon>Agaricomycotina</taxon>
        <taxon>Agaricomycetes</taxon>
        <taxon>Sebacinales</taxon>
        <taxon>Serendipitaceae</taxon>
        <taxon>Serendipita</taxon>
    </lineage>
</organism>
<dbReference type="EMBL" id="CAFZ01000172">
    <property type="protein sequence ID" value="CCA72583.1"/>
    <property type="molecule type" value="Genomic_DNA"/>
</dbReference>
<evidence type="ECO:0000256" key="3">
    <source>
        <dbReference type="SAM" id="MobiDB-lite"/>
    </source>
</evidence>
<keyword evidence="4" id="KW-0812">Transmembrane</keyword>
<accession>G4TMP0</accession>
<evidence type="ECO:0000313" key="7">
    <source>
        <dbReference type="Proteomes" id="UP000007148"/>
    </source>
</evidence>
<dbReference type="AlphaFoldDB" id="G4TMP0"/>
<evidence type="ECO:0000256" key="1">
    <source>
        <dbReference type="ARBA" id="ARBA00022468"/>
    </source>
</evidence>
<dbReference type="GO" id="GO:0005096">
    <property type="term" value="F:GTPase activator activity"/>
    <property type="evidence" value="ECO:0007669"/>
    <property type="project" value="UniProtKB-KW"/>
</dbReference>
<feature type="transmembrane region" description="Helical" evidence="4">
    <location>
        <begin position="544"/>
        <end position="564"/>
    </location>
</feature>
<dbReference type="PANTHER" id="PTHR20913:SF7">
    <property type="entry name" value="RE60063P"/>
    <property type="match status" value="1"/>
</dbReference>
<dbReference type="OMA" id="MSIDWAD"/>
<dbReference type="InterPro" id="IPR000195">
    <property type="entry name" value="Rab-GAP-TBC_dom"/>
</dbReference>
<keyword evidence="7" id="KW-1185">Reference proteome</keyword>
<evidence type="ECO:0000256" key="4">
    <source>
        <dbReference type="SAM" id="Phobius"/>
    </source>
</evidence>
<dbReference type="HOGENOM" id="CLU_024796_1_0_1"/>
<protein>
    <recommendedName>
        <fullName evidence="5">Rab-GAP TBC domain-containing protein</fullName>
    </recommendedName>
</protein>
<dbReference type="PROSITE" id="PS50086">
    <property type="entry name" value="TBC_RABGAP"/>
    <property type="match status" value="1"/>
</dbReference>
<evidence type="ECO:0000313" key="6">
    <source>
        <dbReference type="EMBL" id="CCA72583.1"/>
    </source>
</evidence>
<reference evidence="6 7" key="1">
    <citation type="journal article" date="2011" name="PLoS Pathog.">
        <title>Endophytic Life Strategies Decoded by Genome and Transcriptome Analyses of the Mutualistic Root Symbiont Piriformospora indica.</title>
        <authorList>
            <person name="Zuccaro A."/>
            <person name="Lahrmann U."/>
            <person name="Guldener U."/>
            <person name="Langen G."/>
            <person name="Pfiffi S."/>
            <person name="Biedenkopf D."/>
            <person name="Wong P."/>
            <person name="Samans B."/>
            <person name="Grimm C."/>
            <person name="Basiewicz M."/>
            <person name="Murat C."/>
            <person name="Martin F."/>
            <person name="Kogel K.H."/>
        </authorList>
    </citation>
    <scope>NUCLEOTIDE SEQUENCE [LARGE SCALE GENOMIC DNA]</scope>
    <source>
        <strain evidence="6 7">DSM 11827</strain>
    </source>
</reference>
<feature type="domain" description="Rab-GAP TBC" evidence="5">
    <location>
        <begin position="49"/>
        <end position="222"/>
    </location>
</feature>
<dbReference type="PANTHER" id="PTHR20913">
    <property type="entry name" value="TBC1 DOMAIN FAMILY MEMBER 20/GTPASE"/>
    <property type="match status" value="1"/>
</dbReference>
<feature type="compositionally biased region" description="Low complexity" evidence="3">
    <location>
        <begin position="393"/>
        <end position="402"/>
    </location>
</feature>
<feature type="coiled-coil region" evidence="2">
    <location>
        <begin position="497"/>
        <end position="528"/>
    </location>
</feature>
<evidence type="ECO:0000259" key="5">
    <source>
        <dbReference type="PROSITE" id="PS50086"/>
    </source>
</evidence>
<feature type="compositionally biased region" description="Polar residues" evidence="3">
    <location>
        <begin position="297"/>
        <end position="339"/>
    </location>
</feature>
<dbReference type="Proteomes" id="UP000007148">
    <property type="component" value="Unassembled WGS sequence"/>
</dbReference>
<sequence>MAAIHALEDKVHLQDVRDATFDTSTEHNVYTAIQHADWDALRAISLLPGGFGKARVDAWRFLLNAQRISSSPAAGDELQQLEPHKDERQVGLDTDRSFVIYPADGEVSVKSKDDLKAQLHNVIGYHDIISILLLTFEQAGEDSADALHLATEKLSLHRLRDSMGPGLVKQLLKAIDPAYTTQLTAHSPLPYFALSNILTYFSHDVPTLEIVQHMFDYLLSRPPISIVYLATTLILARKEEVQHLYETGDEGMMHALLCTSPELVDHINTGEPIKEEEVVPTSPSEKWEPTSPPDLSASHTWSIPETSELTMASSMDSSQSWTLADSATESIPSPGTSPTLAPIPDSSLPASAKPPPLDIDSTLDFPPLEPPSPSSDRAEEEERPSKGIHIEESPTTPIKKKPTITLTSLLAQSDELHKLHPPKSLKLSQIMGSQSVVFTWCETPGIQNPARDESNSGRRAGALKSTDAWATNNTDLISDDMAERMVLRPELVVRPWKDEDEEALEREAELARAARKRAEEERMLKKRKTNKAAVGVFGRGRGKVVVVGSVVIVVVVGVAIAIYGKNGLEWRRWLGRSPWLTRLPFVKT</sequence>
<comment type="caution">
    <text evidence="6">The sequence shown here is derived from an EMBL/GenBank/DDBJ whole genome shotgun (WGS) entry which is preliminary data.</text>
</comment>
<evidence type="ECO:0000256" key="2">
    <source>
        <dbReference type="SAM" id="Coils"/>
    </source>
</evidence>
<name>G4TMP0_SERID</name>
<dbReference type="Gene3D" id="1.10.472.80">
    <property type="entry name" value="Ypt/Rab-GAP domain of gyp1p, domain 3"/>
    <property type="match status" value="1"/>
</dbReference>
<feature type="region of interest" description="Disordered" evidence="3">
    <location>
        <begin position="274"/>
        <end position="402"/>
    </location>
</feature>
<proteinExistence type="predicted"/>
<dbReference type="STRING" id="1109443.G4TMP0"/>
<keyword evidence="2" id="KW-0175">Coiled coil</keyword>